<feature type="non-terminal residue" evidence="1">
    <location>
        <position position="1"/>
    </location>
</feature>
<organism evidence="1">
    <name type="scientific">Tanacetum cinerariifolium</name>
    <name type="common">Dalmatian daisy</name>
    <name type="synonym">Chrysanthemum cinerariifolium</name>
    <dbReference type="NCBI Taxonomy" id="118510"/>
    <lineage>
        <taxon>Eukaryota</taxon>
        <taxon>Viridiplantae</taxon>
        <taxon>Streptophyta</taxon>
        <taxon>Embryophyta</taxon>
        <taxon>Tracheophyta</taxon>
        <taxon>Spermatophyta</taxon>
        <taxon>Magnoliopsida</taxon>
        <taxon>eudicotyledons</taxon>
        <taxon>Gunneridae</taxon>
        <taxon>Pentapetalae</taxon>
        <taxon>asterids</taxon>
        <taxon>campanulids</taxon>
        <taxon>Asterales</taxon>
        <taxon>Asteraceae</taxon>
        <taxon>Asteroideae</taxon>
        <taxon>Anthemideae</taxon>
        <taxon>Anthemidinae</taxon>
        <taxon>Tanacetum</taxon>
    </lineage>
</organism>
<gene>
    <name evidence="1" type="ORF">Tci_846755</name>
</gene>
<protein>
    <submittedName>
        <fullName evidence="1">Nucleotide-binding alpha-beta plait domain, zinc finger, RING/FYVE/PHD-type</fullName>
    </submittedName>
</protein>
<sequence length="84" mass="9121">IDSVLIVTILSGSYMNNYLSNSHHRMPSIGNLSSSSDDLIDPTITIVGRGKSLTFDTRFSSSDEGFDIPSSHMIETIPTSVSTR</sequence>
<name>A0A699QRM9_TANCI</name>
<accession>A0A699QRM9</accession>
<evidence type="ECO:0000313" key="1">
    <source>
        <dbReference type="EMBL" id="GFC74785.1"/>
    </source>
</evidence>
<dbReference type="AlphaFoldDB" id="A0A699QRM9"/>
<comment type="caution">
    <text evidence="1">The sequence shown here is derived from an EMBL/GenBank/DDBJ whole genome shotgun (WGS) entry which is preliminary data.</text>
</comment>
<proteinExistence type="predicted"/>
<reference evidence="1" key="1">
    <citation type="journal article" date="2019" name="Sci. Rep.">
        <title>Draft genome of Tanacetum cinerariifolium, the natural source of mosquito coil.</title>
        <authorList>
            <person name="Yamashiro T."/>
            <person name="Shiraishi A."/>
            <person name="Satake H."/>
            <person name="Nakayama K."/>
        </authorList>
    </citation>
    <scope>NUCLEOTIDE SEQUENCE</scope>
</reference>
<dbReference type="EMBL" id="BKCJ011048874">
    <property type="protein sequence ID" value="GFC74785.1"/>
    <property type="molecule type" value="Genomic_DNA"/>
</dbReference>